<comment type="caution">
    <text evidence="3">The sequence shown here is derived from an EMBL/GenBank/DDBJ whole genome shotgun (WGS) entry which is preliminary data.</text>
</comment>
<feature type="domain" description="DUF7811" evidence="2">
    <location>
        <begin position="135"/>
        <end position="256"/>
    </location>
</feature>
<dbReference type="InterPro" id="IPR056713">
    <property type="entry name" value="DUF7811"/>
</dbReference>
<feature type="chain" id="PRO_5040132030" description="DUF7811 domain-containing protein" evidence="1">
    <location>
        <begin position="21"/>
        <end position="256"/>
    </location>
</feature>
<dbReference type="AlphaFoldDB" id="A0A9P0ZZ17"/>
<protein>
    <recommendedName>
        <fullName evidence="2">DUF7811 domain-containing protein</fullName>
    </recommendedName>
</protein>
<dbReference type="EMBL" id="CAMAPE010000074">
    <property type="protein sequence ID" value="CAH9117541.1"/>
    <property type="molecule type" value="Genomic_DNA"/>
</dbReference>
<dbReference type="PANTHER" id="PTHR36739">
    <property type="entry name" value="D-TAGATOSE-1,6-BISPHOSPHATE ALDOLASE SUBUNIT"/>
    <property type="match status" value="1"/>
</dbReference>
<evidence type="ECO:0000256" key="1">
    <source>
        <dbReference type="SAM" id="SignalP"/>
    </source>
</evidence>
<organism evidence="3 4">
    <name type="scientific">Cuscuta europaea</name>
    <name type="common">European dodder</name>
    <dbReference type="NCBI Taxonomy" id="41803"/>
    <lineage>
        <taxon>Eukaryota</taxon>
        <taxon>Viridiplantae</taxon>
        <taxon>Streptophyta</taxon>
        <taxon>Embryophyta</taxon>
        <taxon>Tracheophyta</taxon>
        <taxon>Spermatophyta</taxon>
        <taxon>Magnoliopsida</taxon>
        <taxon>eudicotyledons</taxon>
        <taxon>Gunneridae</taxon>
        <taxon>Pentapetalae</taxon>
        <taxon>asterids</taxon>
        <taxon>lamiids</taxon>
        <taxon>Solanales</taxon>
        <taxon>Convolvulaceae</taxon>
        <taxon>Cuscuteae</taxon>
        <taxon>Cuscuta</taxon>
        <taxon>Cuscuta subgen. Cuscuta</taxon>
    </lineage>
</organism>
<keyword evidence="1" id="KW-0732">Signal</keyword>
<dbReference type="OrthoDB" id="2018054at2759"/>
<evidence type="ECO:0000259" key="2">
    <source>
        <dbReference type="Pfam" id="PF25103"/>
    </source>
</evidence>
<gene>
    <name evidence="3" type="ORF">CEURO_LOCUS21578</name>
</gene>
<dbReference type="Proteomes" id="UP001152484">
    <property type="component" value="Unassembled WGS sequence"/>
</dbReference>
<dbReference type="PANTHER" id="PTHR36739:SF1">
    <property type="entry name" value="D-TAGATOSE-1,6-BISPHOSPHATE ALDOLASE SUBUNIT"/>
    <property type="match status" value="1"/>
</dbReference>
<reference evidence="3" key="1">
    <citation type="submission" date="2022-07" db="EMBL/GenBank/DDBJ databases">
        <authorList>
            <person name="Macas J."/>
            <person name="Novak P."/>
            <person name="Neumann P."/>
        </authorList>
    </citation>
    <scope>NUCLEOTIDE SEQUENCE</scope>
</reference>
<evidence type="ECO:0000313" key="3">
    <source>
        <dbReference type="EMBL" id="CAH9117541.1"/>
    </source>
</evidence>
<feature type="signal peptide" evidence="1">
    <location>
        <begin position="1"/>
        <end position="20"/>
    </location>
</feature>
<keyword evidence="4" id="KW-1185">Reference proteome</keyword>
<accession>A0A9P0ZZ17</accession>
<proteinExistence type="predicted"/>
<name>A0A9P0ZZ17_CUSEU</name>
<dbReference type="Pfam" id="PF25103">
    <property type="entry name" value="DUF7811"/>
    <property type="match status" value="1"/>
</dbReference>
<evidence type="ECO:0000313" key="4">
    <source>
        <dbReference type="Proteomes" id="UP001152484"/>
    </source>
</evidence>
<sequence>MNFSFHFICPAIATMPNACALCFFTFSPIAPSKEPIPSSSFTRFSFLSFPKSLGGSPTRLVRIAVNASGSGNFITDDAFGDYPWDSSGSSDPLMQWVQEDKVTLFTTDGLIQIGGNFVQQRISSSDKKTGKVKIAKRVQRYKESDYMDPHQVLCLGSLFDIAATNGLDMGRKLCILGFCRSVEMLSDVVEDIVLEQGGEVVCAEKGNNDSGLNERLTMTVAVPFLWGIPPASETLRVAIRIGGGIVEKVYWRWDFL</sequence>